<dbReference type="GO" id="GO:0007052">
    <property type="term" value="P:mitotic spindle organization"/>
    <property type="evidence" value="ECO:0007669"/>
    <property type="project" value="TreeGrafter"/>
</dbReference>
<proteinExistence type="predicted"/>
<reference evidence="3" key="1">
    <citation type="submission" date="2021-01" db="UniProtKB">
        <authorList>
            <consortium name="EnsemblPlants"/>
        </authorList>
    </citation>
    <scope>IDENTIFICATION</scope>
</reference>
<evidence type="ECO:0000313" key="4">
    <source>
        <dbReference type="Proteomes" id="UP000594263"/>
    </source>
</evidence>
<evidence type="ECO:0000256" key="2">
    <source>
        <dbReference type="SAM" id="MobiDB-lite"/>
    </source>
</evidence>
<dbReference type="GO" id="GO:0051231">
    <property type="term" value="P:spindle elongation"/>
    <property type="evidence" value="ECO:0007669"/>
    <property type="project" value="TreeGrafter"/>
</dbReference>
<feature type="coiled-coil region" evidence="1">
    <location>
        <begin position="244"/>
        <end position="299"/>
    </location>
</feature>
<evidence type="ECO:0000313" key="3">
    <source>
        <dbReference type="EnsemblPlants" id="Kaladp0095s0403.1.v1.1"/>
    </source>
</evidence>
<dbReference type="OMA" id="LCSQYES"/>
<dbReference type="Gramene" id="Kaladp0095s0403.1.v1.1">
    <property type="protein sequence ID" value="Kaladp0095s0403.1.v1.1"/>
    <property type="gene ID" value="Kaladp0095s0403.v1.1"/>
</dbReference>
<dbReference type="PANTHER" id="PTHR47969">
    <property type="entry name" value="CHROMOSOME-ASSOCIATED KINESIN KIF4A-RELATED"/>
    <property type="match status" value="1"/>
</dbReference>
<evidence type="ECO:0008006" key="5">
    <source>
        <dbReference type="Google" id="ProtNLM"/>
    </source>
</evidence>
<evidence type="ECO:0000256" key="1">
    <source>
        <dbReference type="SAM" id="Coils"/>
    </source>
</evidence>
<dbReference type="PANTHER" id="PTHR47969:SF6">
    <property type="entry name" value="KINESIN-LIKE PROTEIN KIN-4C"/>
    <property type="match status" value="1"/>
</dbReference>
<organism evidence="3 4">
    <name type="scientific">Kalanchoe fedtschenkoi</name>
    <name type="common">Lavender scallops</name>
    <name type="synonym">South American air plant</name>
    <dbReference type="NCBI Taxonomy" id="63787"/>
    <lineage>
        <taxon>Eukaryota</taxon>
        <taxon>Viridiplantae</taxon>
        <taxon>Streptophyta</taxon>
        <taxon>Embryophyta</taxon>
        <taxon>Tracheophyta</taxon>
        <taxon>Spermatophyta</taxon>
        <taxon>Magnoliopsida</taxon>
        <taxon>eudicotyledons</taxon>
        <taxon>Gunneridae</taxon>
        <taxon>Pentapetalae</taxon>
        <taxon>Saxifragales</taxon>
        <taxon>Crassulaceae</taxon>
        <taxon>Kalanchoe</taxon>
    </lineage>
</organism>
<dbReference type="EnsemblPlants" id="Kaladp0095s0403.1.v1.1">
    <property type="protein sequence ID" value="Kaladp0095s0403.1.v1.1"/>
    <property type="gene ID" value="Kaladp0095s0403.v1.1"/>
</dbReference>
<protein>
    <recommendedName>
        <fullName evidence="5">Tesmin/TSO1-like CXC domain-containing protein</fullName>
    </recommendedName>
</protein>
<feature type="region of interest" description="Disordered" evidence="2">
    <location>
        <begin position="474"/>
        <end position="518"/>
    </location>
</feature>
<dbReference type="GO" id="GO:0005875">
    <property type="term" value="C:microtubule associated complex"/>
    <property type="evidence" value="ECO:0007669"/>
    <property type="project" value="TreeGrafter"/>
</dbReference>
<sequence>MKRYQKRVQELEQEKQALQKENEELKSQVANVLTSSDGGGQKVKEYYLKKLTGLEDQVSELKRKLEGQSQVSCQKPRRDDWAKAMQEEIAALKAQKAELQRKMKEESVHFRLGKALLEKEVLQLKKDVRMKDYKLDKLIVFSSRLKMVLQRKIEEAFMATKRLNDLFESRKASPNDKGIGAGDLKCQKDKDQVKKERNDAKMQIRGICSKYERQLQEISCIANGENEMKKYTEMPDQIDIGTILQDIDDDCRKKDLEIRDLLQEVRNNHRGKESEIRDLKEQVAKLSSLVRQLDMHNEEPRKKLQHSTLKGSSTVKTANESGSSIIADLLGRKSSLSDVTNTTGLSQSGGTSEIGKKGSDATCCSCSSKSTCKTNKCKCRATGGSCGSSCGCAPSKCANREATSIKLDKTPESEETDTKDNSSDAGHVEQITSLASHGATLPENAFVADTKETDHNGGSRVPLSDVGNIQLKINAASKPAPAKKTQKSQEPEISASTEATAVPTRALRARQPHNYAET</sequence>
<feature type="coiled-coil region" evidence="1">
    <location>
        <begin position="1"/>
        <end position="109"/>
    </location>
</feature>
<dbReference type="InterPro" id="IPR027640">
    <property type="entry name" value="Kinesin-like_fam"/>
</dbReference>
<name>A0A7N0V1U3_KALFE</name>
<dbReference type="GO" id="GO:0007018">
    <property type="term" value="P:microtubule-based movement"/>
    <property type="evidence" value="ECO:0007669"/>
    <property type="project" value="InterPro"/>
</dbReference>
<dbReference type="AlphaFoldDB" id="A0A7N0V1U3"/>
<keyword evidence="4" id="KW-1185">Reference proteome</keyword>
<dbReference type="Proteomes" id="UP000594263">
    <property type="component" value="Unplaced"/>
</dbReference>
<dbReference type="Pfam" id="PF25764">
    <property type="entry name" value="KIF21A_4th"/>
    <property type="match status" value="1"/>
</dbReference>
<dbReference type="GO" id="GO:0003777">
    <property type="term" value="F:microtubule motor activity"/>
    <property type="evidence" value="ECO:0007669"/>
    <property type="project" value="InterPro"/>
</dbReference>
<accession>A0A7N0V1U3</accession>
<keyword evidence="1" id="KW-0175">Coiled coil</keyword>